<organism evidence="2">
    <name type="scientific">marine metagenome</name>
    <dbReference type="NCBI Taxonomy" id="408172"/>
    <lineage>
        <taxon>unclassified sequences</taxon>
        <taxon>metagenomes</taxon>
        <taxon>ecological metagenomes</taxon>
    </lineage>
</organism>
<proteinExistence type="predicted"/>
<evidence type="ECO:0000313" key="2">
    <source>
        <dbReference type="EMBL" id="SVA21127.1"/>
    </source>
</evidence>
<protein>
    <submittedName>
        <fullName evidence="2">Uncharacterized protein</fullName>
    </submittedName>
</protein>
<name>A0A381U1I5_9ZZZZ</name>
<reference evidence="2" key="1">
    <citation type="submission" date="2018-05" db="EMBL/GenBank/DDBJ databases">
        <authorList>
            <person name="Lanie J.A."/>
            <person name="Ng W.-L."/>
            <person name="Kazmierczak K.M."/>
            <person name="Andrzejewski T.M."/>
            <person name="Davidsen T.M."/>
            <person name="Wayne K.J."/>
            <person name="Tettelin H."/>
            <person name="Glass J.I."/>
            <person name="Rusch D."/>
            <person name="Podicherti R."/>
            <person name="Tsui H.-C.T."/>
            <person name="Winkler M.E."/>
        </authorList>
    </citation>
    <scope>NUCLEOTIDE SEQUENCE</scope>
</reference>
<sequence>MADDNQVTLTIDGKLGTAPKGSV</sequence>
<gene>
    <name evidence="2" type="ORF">METZ01_LOCUS73981</name>
</gene>
<feature type="region of interest" description="Disordered" evidence="1">
    <location>
        <begin position="1"/>
        <end position="23"/>
    </location>
</feature>
<accession>A0A381U1I5</accession>
<dbReference type="AlphaFoldDB" id="A0A381U1I5"/>
<dbReference type="EMBL" id="UINC01005406">
    <property type="protein sequence ID" value="SVA21127.1"/>
    <property type="molecule type" value="Genomic_DNA"/>
</dbReference>
<feature type="non-terminal residue" evidence="2">
    <location>
        <position position="23"/>
    </location>
</feature>
<evidence type="ECO:0000256" key="1">
    <source>
        <dbReference type="SAM" id="MobiDB-lite"/>
    </source>
</evidence>